<dbReference type="Pfam" id="PF24883">
    <property type="entry name" value="NPHP3_N"/>
    <property type="match status" value="1"/>
</dbReference>
<sequence length="197" mass="21803">RPCHEGTRVALLDTLHQWIDLPDAPRFLCLTGLAGSGKSTVAYTIASHYDRAPNTGNATTRLAASYFFAQNSSEINDGAVLFSTLALQLANCRTDLKTELLRSTENTYNLGPLSLDIQYQQYMEAMLPALSTTDRDVPRLLLVIDSLDLCPDRDVRRAVFSKLLDFADRGENVRVLITTRMDPALRQILSPACAKAQ</sequence>
<protein>
    <recommendedName>
        <fullName evidence="2">Nephrocystin 3-like N-terminal domain-containing protein</fullName>
    </recommendedName>
</protein>
<dbReference type="Proteomes" id="UP000077266">
    <property type="component" value="Unassembled WGS sequence"/>
</dbReference>
<dbReference type="AlphaFoldDB" id="A0A165KFW4"/>
<dbReference type="PANTHER" id="PTHR10039">
    <property type="entry name" value="AMELOGENIN"/>
    <property type="match status" value="1"/>
</dbReference>
<evidence type="ECO:0000313" key="4">
    <source>
        <dbReference type="Proteomes" id="UP000077266"/>
    </source>
</evidence>
<feature type="domain" description="Nephrocystin 3-like N-terminal" evidence="2">
    <location>
        <begin position="14"/>
        <end position="180"/>
    </location>
</feature>
<feature type="non-terminal residue" evidence="3">
    <location>
        <position position="197"/>
    </location>
</feature>
<reference evidence="3 4" key="1">
    <citation type="journal article" date="2016" name="Mol. Biol. Evol.">
        <title>Comparative Genomics of Early-Diverging Mushroom-Forming Fungi Provides Insights into the Origins of Lignocellulose Decay Capabilities.</title>
        <authorList>
            <person name="Nagy L.G."/>
            <person name="Riley R."/>
            <person name="Tritt A."/>
            <person name="Adam C."/>
            <person name="Daum C."/>
            <person name="Floudas D."/>
            <person name="Sun H."/>
            <person name="Yadav J.S."/>
            <person name="Pangilinan J."/>
            <person name="Larsson K.H."/>
            <person name="Matsuura K."/>
            <person name="Barry K."/>
            <person name="Labutti K."/>
            <person name="Kuo R."/>
            <person name="Ohm R.A."/>
            <person name="Bhattacharya S.S."/>
            <person name="Shirouzu T."/>
            <person name="Yoshinaga Y."/>
            <person name="Martin F.M."/>
            <person name="Grigoriev I.V."/>
            <person name="Hibbett D.S."/>
        </authorList>
    </citation>
    <scope>NUCLEOTIDE SEQUENCE [LARGE SCALE GENOMIC DNA]</scope>
    <source>
        <strain evidence="3 4">HHB12029</strain>
    </source>
</reference>
<evidence type="ECO:0000313" key="3">
    <source>
        <dbReference type="EMBL" id="KZV96274.1"/>
    </source>
</evidence>
<dbReference type="InterPro" id="IPR027417">
    <property type="entry name" value="P-loop_NTPase"/>
</dbReference>
<evidence type="ECO:0000256" key="1">
    <source>
        <dbReference type="ARBA" id="ARBA00022737"/>
    </source>
</evidence>
<name>A0A165KFW4_EXIGL</name>
<organism evidence="3 4">
    <name type="scientific">Exidia glandulosa HHB12029</name>
    <dbReference type="NCBI Taxonomy" id="1314781"/>
    <lineage>
        <taxon>Eukaryota</taxon>
        <taxon>Fungi</taxon>
        <taxon>Dikarya</taxon>
        <taxon>Basidiomycota</taxon>
        <taxon>Agaricomycotina</taxon>
        <taxon>Agaricomycetes</taxon>
        <taxon>Auriculariales</taxon>
        <taxon>Exidiaceae</taxon>
        <taxon>Exidia</taxon>
    </lineage>
</organism>
<accession>A0A165KFW4</accession>
<dbReference type="STRING" id="1314781.A0A165KFW4"/>
<dbReference type="InterPro" id="IPR056884">
    <property type="entry name" value="NPHP3-like_N"/>
</dbReference>
<feature type="non-terminal residue" evidence="3">
    <location>
        <position position="1"/>
    </location>
</feature>
<keyword evidence="1" id="KW-0677">Repeat</keyword>
<gene>
    <name evidence="3" type="ORF">EXIGLDRAFT_571950</name>
</gene>
<keyword evidence="4" id="KW-1185">Reference proteome</keyword>
<dbReference type="Gene3D" id="3.40.50.300">
    <property type="entry name" value="P-loop containing nucleotide triphosphate hydrolases"/>
    <property type="match status" value="1"/>
</dbReference>
<dbReference type="OrthoDB" id="5967843at2759"/>
<evidence type="ECO:0000259" key="2">
    <source>
        <dbReference type="Pfam" id="PF24883"/>
    </source>
</evidence>
<dbReference type="EMBL" id="KV425945">
    <property type="protein sequence ID" value="KZV96274.1"/>
    <property type="molecule type" value="Genomic_DNA"/>
</dbReference>
<dbReference type="SUPFAM" id="SSF52540">
    <property type="entry name" value="P-loop containing nucleoside triphosphate hydrolases"/>
    <property type="match status" value="1"/>
</dbReference>
<dbReference type="InParanoid" id="A0A165KFW4"/>
<proteinExistence type="predicted"/>